<feature type="domain" description="F-box" evidence="2">
    <location>
        <begin position="102"/>
        <end position="152"/>
    </location>
</feature>
<organism evidence="3 4">
    <name type="scientific">Blyttiomyces helicus</name>
    <dbReference type="NCBI Taxonomy" id="388810"/>
    <lineage>
        <taxon>Eukaryota</taxon>
        <taxon>Fungi</taxon>
        <taxon>Fungi incertae sedis</taxon>
        <taxon>Chytridiomycota</taxon>
        <taxon>Chytridiomycota incertae sedis</taxon>
        <taxon>Chytridiomycetes</taxon>
        <taxon>Chytridiomycetes incertae sedis</taxon>
        <taxon>Blyttiomyces</taxon>
    </lineage>
</organism>
<dbReference type="Proteomes" id="UP000269721">
    <property type="component" value="Unassembled WGS sequence"/>
</dbReference>
<accession>A0A4V1IS49</accession>
<feature type="non-terminal residue" evidence="3">
    <location>
        <position position="538"/>
    </location>
</feature>
<feature type="compositionally biased region" description="Basic and acidic residues" evidence="1">
    <location>
        <begin position="13"/>
        <end position="39"/>
    </location>
</feature>
<dbReference type="Pfam" id="PF12937">
    <property type="entry name" value="F-box-like"/>
    <property type="match status" value="1"/>
</dbReference>
<evidence type="ECO:0000313" key="4">
    <source>
        <dbReference type="Proteomes" id="UP000269721"/>
    </source>
</evidence>
<reference evidence="4" key="1">
    <citation type="journal article" date="2018" name="Nat. Microbiol.">
        <title>Leveraging single-cell genomics to expand the fungal tree of life.</title>
        <authorList>
            <person name="Ahrendt S.R."/>
            <person name="Quandt C.A."/>
            <person name="Ciobanu D."/>
            <person name="Clum A."/>
            <person name="Salamov A."/>
            <person name="Andreopoulos B."/>
            <person name="Cheng J.F."/>
            <person name="Woyke T."/>
            <person name="Pelin A."/>
            <person name="Henrissat B."/>
            <person name="Reynolds N.K."/>
            <person name="Benny G.L."/>
            <person name="Smith M.E."/>
            <person name="James T.Y."/>
            <person name="Grigoriev I.V."/>
        </authorList>
    </citation>
    <scope>NUCLEOTIDE SEQUENCE [LARGE SCALE GENOMIC DNA]</scope>
</reference>
<sequence length="538" mass="58784">MISGRFCSVLSERGKKSGRDLQDSDVKNRGVGDVGRAKPETGTGSVHRWGHDTGYDGDEVFKPGEGTIWALLRGAAAVRSAHQSAKGEGRSLRLSKPRPHFPNELLRKIFLLLPDSETAGQRNRCADIRSAALVCREWEPAASERIWTNVHIHGGLRGPTTLEKLMAASSADAGPRDRAALIDCATLCLEFRYWTTFAADFAQFAARLTKVRVISLHVFPSMTMKEVTPASFKVSLASIFPPCSPRVQNSSPSQLPLRTADERKASEMPQLVGASSGSSACACGHRVLCRTVGAPLFEFVLREEGSKTGQPVFDAPSLPNLEVVNIKMGSFYSLVESLAKIGPPLRHVALTNHQRAPACQKVTHIKLLSDTADPNEPPPRIPSGLVPQLRLPCPSPKPGPPAAVRNGTDPRTTRRDLRALQAFLKDCGHLLKALVVDRYYEMDDALLACICAKTTPNLESLTLSGYQGHPFTPQHFADTVAFIGGIKFRYRSLRDIILPIYDDDRGRREYSKLHSAPAEAAEVASQFLLVQTMSAARR</sequence>
<protein>
    <recommendedName>
        <fullName evidence="2">F-box domain-containing protein</fullName>
    </recommendedName>
</protein>
<evidence type="ECO:0000313" key="3">
    <source>
        <dbReference type="EMBL" id="RKO92317.1"/>
    </source>
</evidence>
<gene>
    <name evidence="3" type="ORF">BDK51DRAFT_26085</name>
</gene>
<dbReference type="AlphaFoldDB" id="A0A4V1IS49"/>
<evidence type="ECO:0000259" key="2">
    <source>
        <dbReference type="Pfam" id="PF12937"/>
    </source>
</evidence>
<name>A0A4V1IS49_9FUNG</name>
<proteinExistence type="predicted"/>
<dbReference type="InterPro" id="IPR001810">
    <property type="entry name" value="F-box_dom"/>
</dbReference>
<keyword evidence="4" id="KW-1185">Reference proteome</keyword>
<dbReference type="EMBL" id="KZ994689">
    <property type="protein sequence ID" value="RKO92317.1"/>
    <property type="molecule type" value="Genomic_DNA"/>
</dbReference>
<evidence type="ECO:0000256" key="1">
    <source>
        <dbReference type="SAM" id="MobiDB-lite"/>
    </source>
</evidence>
<feature type="region of interest" description="Disordered" evidence="1">
    <location>
        <begin position="13"/>
        <end position="57"/>
    </location>
</feature>